<evidence type="ECO:0000313" key="1">
    <source>
        <dbReference type="EMBL" id="CAG5079306.1"/>
    </source>
</evidence>
<dbReference type="Proteomes" id="UP000681526">
    <property type="component" value="Unassembled WGS sequence"/>
</dbReference>
<keyword evidence="1" id="KW-0378">Hydrolase</keyword>
<dbReference type="Gene3D" id="3.40.50.1820">
    <property type="entry name" value="alpha/beta hydrolase"/>
    <property type="match status" value="1"/>
</dbReference>
<dbReference type="InterPro" id="IPR029058">
    <property type="entry name" value="AB_hydrolase_fold"/>
</dbReference>
<name>A0ABN7RJL4_THEXY</name>
<accession>A0ABN7RJL4</accession>
<proteinExistence type="predicted"/>
<dbReference type="PANTHER" id="PTHR48098:SF3">
    <property type="entry name" value="IRON(III) ENTEROBACTIN ESTERASE"/>
    <property type="match status" value="1"/>
</dbReference>
<evidence type="ECO:0000313" key="2">
    <source>
        <dbReference type="Proteomes" id="UP000681526"/>
    </source>
</evidence>
<dbReference type="SUPFAM" id="SSF53474">
    <property type="entry name" value="alpha/beta-Hydrolases"/>
    <property type="match status" value="1"/>
</dbReference>
<dbReference type="EMBL" id="CAJRAY010000017">
    <property type="protein sequence ID" value="CAG5079306.1"/>
    <property type="molecule type" value="Genomic_DNA"/>
</dbReference>
<dbReference type="InterPro" id="IPR000801">
    <property type="entry name" value="Esterase-like"/>
</dbReference>
<organism evidence="1 2">
    <name type="scientific">Thermobacillus xylanilyticus</name>
    <dbReference type="NCBI Taxonomy" id="76633"/>
    <lineage>
        <taxon>Bacteria</taxon>
        <taxon>Bacillati</taxon>
        <taxon>Bacillota</taxon>
        <taxon>Bacilli</taxon>
        <taxon>Bacillales</taxon>
        <taxon>Paenibacillaceae</taxon>
        <taxon>Thermobacillus</taxon>
    </lineage>
</organism>
<keyword evidence="2" id="KW-1185">Reference proteome</keyword>
<protein>
    <submittedName>
        <fullName evidence="1">Carboxyesterase ES-4, Carbohydrate Esterase Family 1 protein, yjcH3</fullName>
        <ecNumber evidence="1">3.1.1.1</ecNumber>
    </submittedName>
</protein>
<dbReference type="GO" id="GO:0106435">
    <property type="term" value="F:carboxylesterase activity"/>
    <property type="evidence" value="ECO:0007669"/>
    <property type="project" value="UniProtKB-EC"/>
</dbReference>
<dbReference type="EC" id="3.1.1.1" evidence="1"/>
<gene>
    <name evidence="1" type="primary">txxe 522-CE1</name>
    <name evidence="1" type="ORF">TXXE_03005</name>
</gene>
<dbReference type="Pfam" id="PF00756">
    <property type="entry name" value="Esterase"/>
    <property type="match status" value="1"/>
</dbReference>
<comment type="caution">
    <text evidence="1">The sequence shown here is derived from an EMBL/GenBank/DDBJ whole genome shotgun (WGS) entry which is preliminary data.</text>
</comment>
<dbReference type="PANTHER" id="PTHR48098">
    <property type="entry name" value="ENTEROCHELIN ESTERASE-RELATED"/>
    <property type="match status" value="1"/>
</dbReference>
<sequence length="243" mass="26858">MSEPHVKRIVKKESVPSRLLPAGSRDVRISLPPGFNELTEYPVVYCQDGEDFFNFGRIATIASSLIAEGEIEPVLVVGVDVDKSVRTREYAADGDLHEGYTAFFAEELVPFIAARYPVRTEPDYVLLAGCSLGGAVSLQLALAFPRRFVNVMSLSGAFYPSSQAAIAAAGDLSHLNIFMTVGLQETAFKTDRGVFDFVAMNRTARKLLEERGARVEYAERDGEHLWGYWQKDVPDGLKWFAGL</sequence>
<reference evidence="1 2" key="1">
    <citation type="submission" date="2021-04" db="EMBL/GenBank/DDBJ databases">
        <authorList>
            <person name="Rakotoarivonina H."/>
        </authorList>
    </citation>
    <scope>NUCLEOTIDE SEQUENCE [LARGE SCALE GENOMIC DNA]</scope>
    <source>
        <strain evidence="1 2">XE</strain>
    </source>
</reference>
<dbReference type="InterPro" id="IPR050583">
    <property type="entry name" value="Mycobacterial_A85_antigen"/>
</dbReference>
<dbReference type="RefSeq" id="WP_213483414.1">
    <property type="nucleotide sequence ID" value="NZ_CAJRAY010000017.1"/>
</dbReference>